<feature type="transmembrane region" description="Helical" evidence="1">
    <location>
        <begin position="128"/>
        <end position="149"/>
    </location>
</feature>
<accession>A0A843YGH0</accession>
<gene>
    <name evidence="2" type="ORF">GFB49_07180</name>
</gene>
<reference evidence="2 3" key="1">
    <citation type="submission" date="2019-10" db="EMBL/GenBank/DDBJ databases">
        <title>Epibacterium sp. nov., isolated from seawater.</title>
        <authorList>
            <person name="Zhang X."/>
            <person name="Li N."/>
        </authorList>
    </citation>
    <scope>NUCLEOTIDE SEQUENCE [LARGE SCALE GENOMIC DNA]</scope>
    <source>
        <strain evidence="2 3">SM1979</strain>
    </source>
</reference>
<dbReference type="Proteomes" id="UP000444174">
    <property type="component" value="Unassembled WGS sequence"/>
</dbReference>
<evidence type="ECO:0000256" key="1">
    <source>
        <dbReference type="SAM" id="Phobius"/>
    </source>
</evidence>
<name>A0A843YGH0_9RHOB</name>
<keyword evidence="1" id="KW-0472">Membrane</keyword>
<dbReference type="AlphaFoldDB" id="A0A843YGH0"/>
<evidence type="ECO:0000313" key="2">
    <source>
        <dbReference type="EMBL" id="MQQ08229.1"/>
    </source>
</evidence>
<evidence type="ECO:0000313" key="3">
    <source>
        <dbReference type="Proteomes" id="UP000444174"/>
    </source>
</evidence>
<proteinExistence type="predicted"/>
<organism evidence="2 3">
    <name type="scientific">Tritonibacter litoralis</name>
    <dbReference type="NCBI Taxonomy" id="2662264"/>
    <lineage>
        <taxon>Bacteria</taxon>
        <taxon>Pseudomonadati</taxon>
        <taxon>Pseudomonadota</taxon>
        <taxon>Alphaproteobacteria</taxon>
        <taxon>Rhodobacterales</taxon>
        <taxon>Paracoccaceae</taxon>
        <taxon>Tritonibacter</taxon>
    </lineage>
</organism>
<feature type="transmembrane region" description="Helical" evidence="1">
    <location>
        <begin position="85"/>
        <end position="108"/>
    </location>
</feature>
<comment type="caution">
    <text evidence="2">The sequence shown here is derived from an EMBL/GenBank/DDBJ whole genome shotgun (WGS) entry which is preliminary data.</text>
</comment>
<dbReference type="RefSeq" id="WP_194269284.1">
    <property type="nucleotide sequence ID" value="NZ_WIBF01000003.1"/>
</dbReference>
<feature type="transmembrane region" description="Helical" evidence="1">
    <location>
        <begin position="44"/>
        <end position="64"/>
    </location>
</feature>
<protein>
    <submittedName>
        <fullName evidence="2">Uncharacterized protein</fullName>
    </submittedName>
</protein>
<keyword evidence="1" id="KW-0812">Transmembrane</keyword>
<keyword evidence="3" id="KW-1185">Reference proteome</keyword>
<feature type="transmembrane region" description="Helical" evidence="1">
    <location>
        <begin position="170"/>
        <end position="191"/>
    </location>
</feature>
<feature type="transmembrane region" description="Helical" evidence="1">
    <location>
        <begin position="197"/>
        <end position="222"/>
    </location>
</feature>
<dbReference type="EMBL" id="WIBF01000003">
    <property type="protein sequence ID" value="MQQ08229.1"/>
    <property type="molecule type" value="Genomic_DNA"/>
</dbReference>
<keyword evidence="1" id="KW-1133">Transmembrane helix</keyword>
<sequence length="228" mass="25217">MLKILALPLLLAVILWIAIAVQLQGDVMFQLYLGEYQSIAGPLFMIFVFLVAINLTLIWPVIVWHRFVLLETPVGWVNKIKIASIFRYFFTYIGIMLLVLIPSMIVIFSVTSVVDGQTPGFAGLTNFVVSPIIAWIVYRLTPVLPGIALEKEENGILSAWRATESGSGALFVLGLIFGLIGFVQSMISFVLPETLATIVSVLISVFILLLQVSVATTIYGHYVEDRPI</sequence>